<organism evidence="4 5">
    <name type="scientific">Homarus americanus</name>
    <name type="common">American lobster</name>
    <dbReference type="NCBI Taxonomy" id="6706"/>
    <lineage>
        <taxon>Eukaryota</taxon>
        <taxon>Metazoa</taxon>
        <taxon>Ecdysozoa</taxon>
        <taxon>Arthropoda</taxon>
        <taxon>Crustacea</taxon>
        <taxon>Multicrustacea</taxon>
        <taxon>Malacostraca</taxon>
        <taxon>Eumalacostraca</taxon>
        <taxon>Eucarida</taxon>
        <taxon>Decapoda</taxon>
        <taxon>Pleocyemata</taxon>
        <taxon>Astacidea</taxon>
        <taxon>Nephropoidea</taxon>
        <taxon>Nephropidae</taxon>
        <taxon>Homarus</taxon>
    </lineage>
</organism>
<comment type="caution">
    <text evidence="4">The sequence shown here is derived from an EMBL/GenBank/DDBJ whole genome shotgun (WGS) entry which is preliminary data.</text>
</comment>
<feature type="compositionally biased region" description="Basic and acidic residues" evidence="3">
    <location>
        <begin position="69"/>
        <end position="84"/>
    </location>
</feature>
<dbReference type="EMBL" id="JAHLQT010028808">
    <property type="protein sequence ID" value="KAG7161871.1"/>
    <property type="molecule type" value="Genomic_DNA"/>
</dbReference>
<dbReference type="PANTHER" id="PTHR12728:SF0">
    <property type="entry name" value="RIBOSOME PRODUCTION FACTOR 2 HOMOLOG"/>
    <property type="match status" value="1"/>
</dbReference>
<evidence type="ECO:0000313" key="4">
    <source>
        <dbReference type="EMBL" id="KAG7161871.1"/>
    </source>
</evidence>
<feature type="compositionally biased region" description="Basic residues" evidence="3">
    <location>
        <begin position="57"/>
        <end position="68"/>
    </location>
</feature>
<dbReference type="PANTHER" id="PTHR12728">
    <property type="entry name" value="BRIX DOMAIN CONTAINING PROTEIN"/>
    <property type="match status" value="1"/>
</dbReference>
<dbReference type="GO" id="GO:0000027">
    <property type="term" value="P:ribosomal large subunit assembly"/>
    <property type="evidence" value="ECO:0007669"/>
    <property type="project" value="InterPro"/>
</dbReference>
<keyword evidence="5" id="KW-1185">Reference proteome</keyword>
<feature type="region of interest" description="Disordered" evidence="3">
    <location>
        <begin position="52"/>
        <end position="93"/>
    </location>
</feature>
<dbReference type="GO" id="GO:0005730">
    <property type="term" value="C:nucleolus"/>
    <property type="evidence" value="ECO:0007669"/>
    <property type="project" value="UniProtKB-SubCell"/>
</dbReference>
<dbReference type="GO" id="GO:0019843">
    <property type="term" value="F:rRNA binding"/>
    <property type="evidence" value="ECO:0007669"/>
    <property type="project" value="InterPro"/>
</dbReference>
<dbReference type="GO" id="GO:0000463">
    <property type="term" value="P:maturation of LSU-rRNA from tricistronic rRNA transcript (SSU-rRNA, 5.8S rRNA, LSU-rRNA)"/>
    <property type="evidence" value="ECO:0007669"/>
    <property type="project" value="TreeGrafter"/>
</dbReference>
<dbReference type="InterPro" id="IPR039770">
    <property type="entry name" value="Rpf2"/>
</dbReference>
<name>A0A8J5MSL5_HOMAM</name>
<proteinExistence type="predicted"/>
<dbReference type="Proteomes" id="UP000747542">
    <property type="component" value="Unassembled WGS sequence"/>
</dbReference>
<dbReference type="AlphaFoldDB" id="A0A8J5MSL5"/>
<protein>
    <submittedName>
        <fullName evidence="4">Ribosome production factor 2-like</fullName>
    </submittedName>
</protein>
<gene>
    <name evidence="4" type="primary">Rpf2-L</name>
    <name evidence="4" type="ORF">Hamer_G007534</name>
</gene>
<keyword evidence="2" id="KW-0539">Nucleus</keyword>
<evidence type="ECO:0000256" key="3">
    <source>
        <dbReference type="SAM" id="MobiDB-lite"/>
    </source>
</evidence>
<evidence type="ECO:0000313" key="5">
    <source>
        <dbReference type="Proteomes" id="UP000747542"/>
    </source>
</evidence>
<reference evidence="4" key="1">
    <citation type="journal article" date="2021" name="Sci. Adv.">
        <title>The American lobster genome reveals insights on longevity, neural, and immune adaptations.</title>
        <authorList>
            <person name="Polinski J.M."/>
            <person name="Zimin A.V."/>
            <person name="Clark K.F."/>
            <person name="Kohn A.B."/>
            <person name="Sadowski N."/>
            <person name="Timp W."/>
            <person name="Ptitsyn A."/>
            <person name="Khanna P."/>
            <person name="Romanova D.Y."/>
            <person name="Williams P."/>
            <person name="Greenwood S.J."/>
            <person name="Moroz L.L."/>
            <person name="Walt D.R."/>
            <person name="Bodnar A.G."/>
        </authorList>
    </citation>
    <scope>NUCLEOTIDE SEQUENCE</scope>
    <source>
        <strain evidence="4">GMGI-L3</strain>
    </source>
</reference>
<comment type="subcellular location">
    <subcellularLocation>
        <location evidence="1">Nucleus</location>
        <location evidence="1">Nucleolus</location>
    </subcellularLocation>
</comment>
<evidence type="ECO:0000256" key="2">
    <source>
        <dbReference type="ARBA" id="ARBA00023242"/>
    </source>
</evidence>
<evidence type="ECO:0000256" key="1">
    <source>
        <dbReference type="ARBA" id="ARBA00004604"/>
    </source>
</evidence>
<sequence>MTLQIRRNKFASEDLMKRACRQPKQLKANKVKNVSKNVFGTKLGRVHMTKQDMGKLQTRKMKGLKKATQKKDENSKKSPGEESKTSVPMDIDL</sequence>
<accession>A0A8J5MSL5</accession>